<dbReference type="EMBL" id="CM023474">
    <property type="protein sequence ID" value="KAH7948919.1"/>
    <property type="molecule type" value="Genomic_DNA"/>
</dbReference>
<dbReference type="Proteomes" id="UP000821865">
    <property type="component" value="Chromosome 5"/>
</dbReference>
<protein>
    <submittedName>
        <fullName evidence="1">Uncharacterized protein</fullName>
    </submittedName>
</protein>
<comment type="caution">
    <text evidence="1">The sequence shown here is derived from an EMBL/GenBank/DDBJ whole genome shotgun (WGS) entry which is preliminary data.</text>
</comment>
<organism evidence="1 2">
    <name type="scientific">Dermacentor silvarum</name>
    <name type="common">Tick</name>
    <dbReference type="NCBI Taxonomy" id="543639"/>
    <lineage>
        <taxon>Eukaryota</taxon>
        <taxon>Metazoa</taxon>
        <taxon>Ecdysozoa</taxon>
        <taxon>Arthropoda</taxon>
        <taxon>Chelicerata</taxon>
        <taxon>Arachnida</taxon>
        <taxon>Acari</taxon>
        <taxon>Parasitiformes</taxon>
        <taxon>Ixodida</taxon>
        <taxon>Ixodoidea</taxon>
        <taxon>Ixodidae</taxon>
        <taxon>Rhipicephalinae</taxon>
        <taxon>Dermacentor</taxon>
    </lineage>
</organism>
<name>A0ACB8CP96_DERSI</name>
<evidence type="ECO:0000313" key="1">
    <source>
        <dbReference type="EMBL" id="KAH7948919.1"/>
    </source>
</evidence>
<evidence type="ECO:0000313" key="2">
    <source>
        <dbReference type="Proteomes" id="UP000821865"/>
    </source>
</evidence>
<keyword evidence="2" id="KW-1185">Reference proteome</keyword>
<accession>A0ACB8CP96</accession>
<sequence length="107" mass="11959">MERSPTAVDRPATNLPRVLLYSAIEMVKVAWAEVMATCVRNCFRKAGFVDAEPDGEPDASKEDQSGGDFWQCVVDYNMGSHDIGWNILFLLTKTPPLRNHHGQGHRS</sequence>
<reference evidence="1" key="1">
    <citation type="submission" date="2020-05" db="EMBL/GenBank/DDBJ databases">
        <title>Large-scale comparative analyses of tick genomes elucidate their genetic diversity and vector capacities.</title>
        <authorList>
            <person name="Jia N."/>
            <person name="Wang J."/>
            <person name="Shi W."/>
            <person name="Du L."/>
            <person name="Sun Y."/>
            <person name="Zhan W."/>
            <person name="Jiang J."/>
            <person name="Wang Q."/>
            <person name="Zhang B."/>
            <person name="Ji P."/>
            <person name="Sakyi L.B."/>
            <person name="Cui X."/>
            <person name="Yuan T."/>
            <person name="Jiang B."/>
            <person name="Yang W."/>
            <person name="Lam T.T.-Y."/>
            <person name="Chang Q."/>
            <person name="Ding S."/>
            <person name="Wang X."/>
            <person name="Zhu J."/>
            <person name="Ruan X."/>
            <person name="Zhao L."/>
            <person name="Wei J."/>
            <person name="Que T."/>
            <person name="Du C."/>
            <person name="Cheng J."/>
            <person name="Dai P."/>
            <person name="Han X."/>
            <person name="Huang E."/>
            <person name="Gao Y."/>
            <person name="Liu J."/>
            <person name="Shao H."/>
            <person name="Ye R."/>
            <person name="Li L."/>
            <person name="Wei W."/>
            <person name="Wang X."/>
            <person name="Wang C."/>
            <person name="Yang T."/>
            <person name="Huo Q."/>
            <person name="Li W."/>
            <person name="Guo W."/>
            <person name="Chen H."/>
            <person name="Zhou L."/>
            <person name="Ni X."/>
            <person name="Tian J."/>
            <person name="Zhou Y."/>
            <person name="Sheng Y."/>
            <person name="Liu T."/>
            <person name="Pan Y."/>
            <person name="Xia L."/>
            <person name="Li J."/>
            <person name="Zhao F."/>
            <person name="Cao W."/>
        </authorList>
    </citation>
    <scope>NUCLEOTIDE SEQUENCE</scope>
    <source>
        <strain evidence="1">Dsil-2018</strain>
    </source>
</reference>
<proteinExistence type="predicted"/>
<gene>
    <name evidence="1" type="ORF">HPB49_003435</name>
</gene>